<reference evidence="3" key="1">
    <citation type="submission" date="2020-06" db="EMBL/GenBank/DDBJ databases">
        <title>WGS assembly of Ceratodon purpureus strain R40.</title>
        <authorList>
            <person name="Carey S.B."/>
            <person name="Jenkins J."/>
            <person name="Shu S."/>
            <person name="Lovell J.T."/>
            <person name="Sreedasyam A."/>
            <person name="Maumus F."/>
            <person name="Tiley G.P."/>
            <person name="Fernandez-Pozo N."/>
            <person name="Barry K."/>
            <person name="Chen C."/>
            <person name="Wang M."/>
            <person name="Lipzen A."/>
            <person name="Daum C."/>
            <person name="Saski C.A."/>
            <person name="Payton A.C."/>
            <person name="Mcbreen J.C."/>
            <person name="Conrad R.E."/>
            <person name="Kollar L.M."/>
            <person name="Olsson S."/>
            <person name="Huttunen S."/>
            <person name="Landis J.B."/>
            <person name="Wickett N.J."/>
            <person name="Johnson M.G."/>
            <person name="Rensing S.A."/>
            <person name="Grimwood J."/>
            <person name="Schmutz J."/>
            <person name="Mcdaniel S.F."/>
        </authorList>
    </citation>
    <scope>NUCLEOTIDE SEQUENCE</scope>
    <source>
        <strain evidence="3">R40</strain>
    </source>
</reference>
<dbReference type="InterPro" id="IPR039607">
    <property type="entry name" value="VQ_8/17/18/20/21/25"/>
</dbReference>
<dbReference type="PANTHER" id="PTHR33143:SF6">
    <property type="entry name" value="OS08G0102900 PROTEIN"/>
    <property type="match status" value="1"/>
</dbReference>
<dbReference type="Pfam" id="PF05678">
    <property type="entry name" value="VQ"/>
    <property type="match status" value="1"/>
</dbReference>
<protein>
    <recommendedName>
        <fullName evidence="2">VQ domain-containing protein</fullName>
    </recommendedName>
</protein>
<feature type="region of interest" description="Disordered" evidence="1">
    <location>
        <begin position="1"/>
        <end position="23"/>
    </location>
</feature>
<sequence>MGMAKLSSSARRPPGLQVLRSGAGGSTLVKPRIIHTHSPTVYKIKPEEFLDLVQKLTGRTDIGTSRVDSSTSTSPFLSQLQDNVDISSSSHLASEDYEADSALGDDLALGGIPVSTQLLASLPSPRLVTLNFLP</sequence>
<proteinExistence type="predicted"/>
<accession>A0A8T0I266</accession>
<feature type="domain" description="VQ" evidence="2">
    <location>
        <begin position="36"/>
        <end position="61"/>
    </location>
</feature>
<dbReference type="PANTHER" id="PTHR33143">
    <property type="entry name" value="F16F4.1 PROTEIN-RELATED"/>
    <property type="match status" value="1"/>
</dbReference>
<keyword evidence="4" id="KW-1185">Reference proteome</keyword>
<evidence type="ECO:0000256" key="1">
    <source>
        <dbReference type="SAM" id="MobiDB-lite"/>
    </source>
</evidence>
<dbReference type="InterPro" id="IPR008889">
    <property type="entry name" value="VQ"/>
</dbReference>
<dbReference type="GO" id="GO:0005634">
    <property type="term" value="C:nucleus"/>
    <property type="evidence" value="ECO:0007669"/>
    <property type="project" value="TreeGrafter"/>
</dbReference>
<evidence type="ECO:0000313" key="4">
    <source>
        <dbReference type="Proteomes" id="UP000822688"/>
    </source>
</evidence>
<name>A0A8T0I266_CERPU</name>
<dbReference type="Proteomes" id="UP000822688">
    <property type="component" value="Chromosome 5"/>
</dbReference>
<gene>
    <name evidence="3" type="ORF">KC19_5G164200</name>
</gene>
<evidence type="ECO:0000259" key="2">
    <source>
        <dbReference type="Pfam" id="PF05678"/>
    </source>
</evidence>
<feature type="compositionally biased region" description="Polar residues" evidence="1">
    <location>
        <begin position="1"/>
        <end position="10"/>
    </location>
</feature>
<organism evidence="3 4">
    <name type="scientific">Ceratodon purpureus</name>
    <name type="common">Fire moss</name>
    <name type="synonym">Dicranum purpureum</name>
    <dbReference type="NCBI Taxonomy" id="3225"/>
    <lineage>
        <taxon>Eukaryota</taxon>
        <taxon>Viridiplantae</taxon>
        <taxon>Streptophyta</taxon>
        <taxon>Embryophyta</taxon>
        <taxon>Bryophyta</taxon>
        <taxon>Bryophytina</taxon>
        <taxon>Bryopsida</taxon>
        <taxon>Dicranidae</taxon>
        <taxon>Pseudoditrichales</taxon>
        <taxon>Ditrichaceae</taxon>
        <taxon>Ceratodon</taxon>
    </lineage>
</organism>
<evidence type="ECO:0000313" key="3">
    <source>
        <dbReference type="EMBL" id="KAG0577540.1"/>
    </source>
</evidence>
<comment type="caution">
    <text evidence="3">The sequence shown here is derived from an EMBL/GenBank/DDBJ whole genome shotgun (WGS) entry which is preliminary data.</text>
</comment>
<dbReference type="EMBL" id="CM026425">
    <property type="protein sequence ID" value="KAG0577540.1"/>
    <property type="molecule type" value="Genomic_DNA"/>
</dbReference>
<dbReference type="AlphaFoldDB" id="A0A8T0I266"/>